<dbReference type="Proteomes" id="UP000492821">
    <property type="component" value="Unassembled WGS sequence"/>
</dbReference>
<feature type="transmembrane region" description="Helical" evidence="7">
    <location>
        <begin position="752"/>
        <end position="770"/>
    </location>
</feature>
<dbReference type="GO" id="GO:0005886">
    <property type="term" value="C:plasma membrane"/>
    <property type="evidence" value="ECO:0007669"/>
    <property type="project" value="TreeGrafter"/>
</dbReference>
<feature type="transmembrane region" description="Helical" evidence="7">
    <location>
        <begin position="20"/>
        <end position="37"/>
    </location>
</feature>
<keyword evidence="3 7" id="KW-0812">Transmembrane</keyword>
<feature type="transmembrane region" description="Helical" evidence="7">
    <location>
        <begin position="358"/>
        <end position="377"/>
    </location>
</feature>
<keyword evidence="6" id="KW-0325">Glycoprotein</keyword>
<feature type="transmembrane region" description="Helical" evidence="7">
    <location>
        <begin position="255"/>
        <end position="274"/>
    </location>
</feature>
<dbReference type="Pfam" id="PF02460">
    <property type="entry name" value="Patched"/>
    <property type="match status" value="1"/>
</dbReference>
<dbReference type="InterPro" id="IPR051697">
    <property type="entry name" value="Patched_domain-protein"/>
</dbReference>
<evidence type="ECO:0000256" key="6">
    <source>
        <dbReference type="ARBA" id="ARBA00023180"/>
    </source>
</evidence>
<keyword evidence="4 7" id="KW-1133">Transmembrane helix</keyword>
<name>A0A7E4VLW0_PANRE</name>
<feature type="transmembrane region" description="Helical" evidence="7">
    <location>
        <begin position="314"/>
        <end position="337"/>
    </location>
</feature>
<evidence type="ECO:0000256" key="4">
    <source>
        <dbReference type="ARBA" id="ARBA00022989"/>
    </source>
</evidence>
<dbReference type="SUPFAM" id="SSF82866">
    <property type="entry name" value="Multidrug efflux transporter AcrB transmembrane domain"/>
    <property type="match status" value="2"/>
</dbReference>
<reference evidence="10" key="2">
    <citation type="submission" date="2020-10" db="UniProtKB">
        <authorList>
            <consortium name="WormBaseParasite"/>
        </authorList>
    </citation>
    <scope>IDENTIFICATION</scope>
</reference>
<feature type="transmembrane region" description="Helical" evidence="7">
    <location>
        <begin position="854"/>
        <end position="876"/>
    </location>
</feature>
<keyword evidence="9" id="KW-1185">Reference proteome</keyword>
<proteinExistence type="inferred from homology"/>
<dbReference type="InterPro" id="IPR003392">
    <property type="entry name" value="PTHD_SSD"/>
</dbReference>
<dbReference type="PANTHER" id="PTHR10796">
    <property type="entry name" value="PATCHED-RELATED"/>
    <property type="match status" value="1"/>
</dbReference>
<dbReference type="GO" id="GO:0006897">
    <property type="term" value="P:endocytosis"/>
    <property type="evidence" value="ECO:0007669"/>
    <property type="project" value="TreeGrafter"/>
</dbReference>
<dbReference type="Gene3D" id="1.20.1640.10">
    <property type="entry name" value="Multidrug efflux transporter AcrB transmembrane domain"/>
    <property type="match status" value="2"/>
</dbReference>
<comment type="similarity">
    <text evidence="2">Belongs to the patched family.</text>
</comment>
<feature type="transmembrane region" description="Helical" evidence="7">
    <location>
        <begin position="821"/>
        <end position="848"/>
    </location>
</feature>
<feature type="transmembrane region" description="Helical" evidence="7">
    <location>
        <begin position="286"/>
        <end position="308"/>
    </location>
</feature>
<dbReference type="InterPro" id="IPR000731">
    <property type="entry name" value="SSD"/>
</dbReference>
<dbReference type="GO" id="GO:0018996">
    <property type="term" value="P:molting cycle, collagen and cuticulin-based cuticle"/>
    <property type="evidence" value="ECO:0007669"/>
    <property type="project" value="TreeGrafter"/>
</dbReference>
<evidence type="ECO:0000259" key="8">
    <source>
        <dbReference type="PROSITE" id="PS50156"/>
    </source>
</evidence>
<keyword evidence="5 7" id="KW-0472">Membrane</keyword>
<sequence length="903" mass="101285">MRPLEKFFDAYGRYIAKNPWPFIIVPTIITLISAVGLTKFQAQNNIWDIYAPLNAKSRIEEAALEPFEYASASHHYRIQILVDRKDGGNVMNKDDLAEIAAVNKVISDNITVSDGTSRGPYAYKELCGVYCNNSNALVIGFLQAIVESKGESSSFVLTYPNAQALQNQVFLGYSIGKLHWVQHDDLLVVDQFRLFILHYMVDTNLPNGNTLKTHFEMQLRALFEKISDESQNLNYAFLSRTRELEEQSQISLVSIPYLGLTGLILTFFMILTLFNYPFYKSQHIEAVFGVISPGMALITTFGSMWAIGVPFSNILTVVPFLIITIGIDDAFLILAGWRHSSGQTDFESRMGAALAKSGASVSVTSITDILCFGVGLVSQMPVVQLFCLYTCVALTIDFIYQLTIFSAIVGICGKRQVQIEEALQAEHKQLPSETSSSTSDPDTYLSKLKDLIISTGFDKSTKSIHRTSPTAQSPDAESSWLMAFVHFLHLKVVRVSILVVFIVHLVISVYLCTLVNTHFDMENLYLRESPLTPISRKMQQFMLNESFVVNFVVDDMGSFEDEVKREQFANMLTELESIPKYSMGSNGSTVWLRDYENSVGFWGEDDDTVWEPVEMLRNYRSFNLGENFITTKKLETGDEVIDSFYFVVTYHNMKNFLDVEEMLLKRRAILARYAPVFNVSSHHPFEKVPTESAASAPANFIQTAVSAIALMSVLVLLFVMDIGAIFSVVLSILSISTGTVGYLHLWGVNLDAVSLISMLMSIGFSVDYSAHICYHYFTMSTEDDDETPRKKSLKQRLMDQLKPASDSASTYHRLEHTFNGVGWPVIQSGLSTVLGMIPLLFVNAYVVAVFWKTIILVTVLGLWHALFLLPALFLAFDDITNLFRRRKVTTSSNITCVTVIGNN</sequence>
<feature type="transmembrane region" description="Helical" evidence="7">
    <location>
        <begin position="492"/>
        <end position="511"/>
    </location>
</feature>
<feature type="domain" description="SSD" evidence="8">
    <location>
        <begin position="254"/>
        <end position="411"/>
    </location>
</feature>
<evidence type="ECO:0000313" key="10">
    <source>
        <dbReference type="WBParaSite" id="Pan_g21755.t1"/>
    </source>
</evidence>
<feature type="transmembrane region" description="Helical" evidence="7">
    <location>
        <begin position="383"/>
        <end position="409"/>
    </location>
</feature>
<protein>
    <submittedName>
        <fullName evidence="10">SSD domain-containing protein</fullName>
    </submittedName>
</protein>
<evidence type="ECO:0000256" key="1">
    <source>
        <dbReference type="ARBA" id="ARBA00004141"/>
    </source>
</evidence>
<evidence type="ECO:0000256" key="3">
    <source>
        <dbReference type="ARBA" id="ARBA00022692"/>
    </source>
</evidence>
<evidence type="ECO:0000256" key="7">
    <source>
        <dbReference type="SAM" id="Phobius"/>
    </source>
</evidence>
<evidence type="ECO:0000256" key="2">
    <source>
        <dbReference type="ARBA" id="ARBA00005585"/>
    </source>
</evidence>
<organism evidence="9 10">
    <name type="scientific">Panagrellus redivivus</name>
    <name type="common">Microworm</name>
    <dbReference type="NCBI Taxonomy" id="6233"/>
    <lineage>
        <taxon>Eukaryota</taxon>
        <taxon>Metazoa</taxon>
        <taxon>Ecdysozoa</taxon>
        <taxon>Nematoda</taxon>
        <taxon>Chromadorea</taxon>
        <taxon>Rhabditida</taxon>
        <taxon>Tylenchina</taxon>
        <taxon>Panagrolaimomorpha</taxon>
        <taxon>Panagrolaimoidea</taxon>
        <taxon>Panagrolaimidae</taxon>
        <taxon>Panagrellus</taxon>
    </lineage>
</organism>
<comment type="subcellular location">
    <subcellularLocation>
        <location evidence="1">Membrane</location>
        <topology evidence="1">Multi-pass membrane protein</topology>
    </subcellularLocation>
</comment>
<evidence type="ECO:0000313" key="9">
    <source>
        <dbReference type="Proteomes" id="UP000492821"/>
    </source>
</evidence>
<dbReference type="GO" id="GO:0030659">
    <property type="term" value="C:cytoplasmic vesicle membrane"/>
    <property type="evidence" value="ECO:0007669"/>
    <property type="project" value="TreeGrafter"/>
</dbReference>
<dbReference type="PANTHER" id="PTHR10796:SF103">
    <property type="entry name" value="SSD DOMAIN-CONTAINING PROTEIN"/>
    <property type="match status" value="1"/>
</dbReference>
<evidence type="ECO:0000256" key="5">
    <source>
        <dbReference type="ARBA" id="ARBA00023136"/>
    </source>
</evidence>
<reference evidence="9" key="1">
    <citation type="journal article" date="2013" name="Genetics">
        <title>The draft genome and transcriptome of Panagrellus redivivus are shaped by the harsh demands of a free-living lifestyle.</title>
        <authorList>
            <person name="Srinivasan J."/>
            <person name="Dillman A.R."/>
            <person name="Macchietto M.G."/>
            <person name="Heikkinen L."/>
            <person name="Lakso M."/>
            <person name="Fracchia K.M."/>
            <person name="Antoshechkin I."/>
            <person name="Mortazavi A."/>
            <person name="Wong G."/>
            <person name="Sternberg P.W."/>
        </authorList>
    </citation>
    <scope>NUCLEOTIDE SEQUENCE [LARGE SCALE GENOMIC DNA]</scope>
    <source>
        <strain evidence="9">MT8872</strain>
    </source>
</reference>
<dbReference type="WBParaSite" id="Pan_g21755.t1">
    <property type="protein sequence ID" value="Pan_g21755.t1"/>
    <property type="gene ID" value="Pan_g21755"/>
</dbReference>
<dbReference type="AlphaFoldDB" id="A0A7E4VLW0"/>
<dbReference type="PROSITE" id="PS50156">
    <property type="entry name" value="SSD"/>
    <property type="match status" value="1"/>
</dbReference>
<accession>A0A7E4VLW0</accession>